<dbReference type="Proteomes" id="UP001201812">
    <property type="component" value="Unassembled WGS sequence"/>
</dbReference>
<proteinExistence type="predicted"/>
<accession>A0AAD4QTH0</accession>
<protein>
    <submittedName>
        <fullName evidence="3">Uncharacterized protein</fullName>
    </submittedName>
</protein>
<evidence type="ECO:0000313" key="3">
    <source>
        <dbReference type="EMBL" id="KAI1699376.1"/>
    </source>
</evidence>
<keyword evidence="1" id="KW-1133">Transmembrane helix</keyword>
<dbReference type="EMBL" id="JAKKPZ010000181">
    <property type="protein sequence ID" value="KAI1699376.1"/>
    <property type="molecule type" value="Genomic_DNA"/>
</dbReference>
<keyword evidence="1" id="KW-0812">Transmembrane</keyword>
<reference evidence="3" key="1">
    <citation type="submission" date="2022-01" db="EMBL/GenBank/DDBJ databases">
        <title>Genome Sequence Resource for Two Populations of Ditylenchus destructor, the Migratory Endoparasitic Phytonematode.</title>
        <authorList>
            <person name="Zhang H."/>
            <person name="Lin R."/>
            <person name="Xie B."/>
        </authorList>
    </citation>
    <scope>NUCLEOTIDE SEQUENCE</scope>
    <source>
        <strain evidence="3">BazhouSP</strain>
    </source>
</reference>
<dbReference type="AlphaFoldDB" id="A0AAD4QTH0"/>
<evidence type="ECO:0000256" key="1">
    <source>
        <dbReference type="SAM" id="Phobius"/>
    </source>
</evidence>
<feature type="signal peptide" evidence="2">
    <location>
        <begin position="1"/>
        <end position="24"/>
    </location>
</feature>
<keyword evidence="2" id="KW-0732">Signal</keyword>
<sequence length="210" mass="23099">MKTFCSRVMFLVALSAISDTIVFCDDCRDKCRVEDESLKSINTTVITLGGIEEVARTNVQLLQAACDDYVALNDCTQRQCQTKAMSDSAWETQCQALLTTQPPTQSSGTTEVPCAKNCGRESLALTASAFQVGLKGGMLWVSQHDPALCRAACRDYHNMVECAERECQKKVETYAEWDVICGAPMLPLMGVWSLVAFATLSLLFESNVRL</sequence>
<keyword evidence="1" id="KW-0472">Membrane</keyword>
<gene>
    <name evidence="3" type="ORF">DdX_17362</name>
</gene>
<keyword evidence="4" id="KW-1185">Reference proteome</keyword>
<name>A0AAD4QTH0_9BILA</name>
<evidence type="ECO:0000313" key="4">
    <source>
        <dbReference type="Proteomes" id="UP001201812"/>
    </source>
</evidence>
<feature type="chain" id="PRO_5042202882" evidence="2">
    <location>
        <begin position="25"/>
        <end position="210"/>
    </location>
</feature>
<evidence type="ECO:0000256" key="2">
    <source>
        <dbReference type="SAM" id="SignalP"/>
    </source>
</evidence>
<organism evidence="3 4">
    <name type="scientific">Ditylenchus destructor</name>
    <dbReference type="NCBI Taxonomy" id="166010"/>
    <lineage>
        <taxon>Eukaryota</taxon>
        <taxon>Metazoa</taxon>
        <taxon>Ecdysozoa</taxon>
        <taxon>Nematoda</taxon>
        <taxon>Chromadorea</taxon>
        <taxon>Rhabditida</taxon>
        <taxon>Tylenchina</taxon>
        <taxon>Tylenchomorpha</taxon>
        <taxon>Sphaerularioidea</taxon>
        <taxon>Anguinidae</taxon>
        <taxon>Anguininae</taxon>
        <taxon>Ditylenchus</taxon>
    </lineage>
</organism>
<comment type="caution">
    <text evidence="3">The sequence shown here is derived from an EMBL/GenBank/DDBJ whole genome shotgun (WGS) entry which is preliminary data.</text>
</comment>
<feature type="transmembrane region" description="Helical" evidence="1">
    <location>
        <begin position="185"/>
        <end position="204"/>
    </location>
</feature>